<dbReference type="InterPro" id="IPR036228">
    <property type="entry name" value="ATP_synth_F0_dsu_sf_mt"/>
</dbReference>
<keyword evidence="6" id="KW-0999">Mitochondrion inner membrane</keyword>
<dbReference type="SUPFAM" id="SSF161065">
    <property type="entry name" value="ATP synthase D chain-like"/>
    <property type="match status" value="1"/>
</dbReference>
<evidence type="ECO:0000256" key="7">
    <source>
        <dbReference type="ARBA" id="ARBA00023065"/>
    </source>
</evidence>
<proteinExistence type="inferred from homology"/>
<dbReference type="RefSeq" id="XP_007513567.1">
    <property type="nucleotide sequence ID" value="XM_007513505.1"/>
</dbReference>
<dbReference type="GeneID" id="19016290"/>
<evidence type="ECO:0000256" key="6">
    <source>
        <dbReference type="ARBA" id="ARBA00022792"/>
    </source>
</evidence>
<evidence type="ECO:0000256" key="3">
    <source>
        <dbReference type="ARBA" id="ARBA00022448"/>
    </source>
</evidence>
<dbReference type="PANTHER" id="PTHR12700">
    <property type="entry name" value="ATP SYNTHASE SUBUNIT D, MITOCHONDRIAL"/>
    <property type="match status" value="1"/>
</dbReference>
<accession>K8EDD3</accession>
<keyword evidence="10" id="KW-0175">Coiled coil</keyword>
<gene>
    <name evidence="11" type="ORF">Bathy04g02650</name>
</gene>
<feature type="coiled-coil region" evidence="10">
    <location>
        <begin position="54"/>
        <end position="99"/>
    </location>
</feature>
<keyword evidence="9" id="KW-0472">Membrane</keyword>
<evidence type="ECO:0000256" key="5">
    <source>
        <dbReference type="ARBA" id="ARBA00022781"/>
    </source>
</evidence>
<keyword evidence="8" id="KW-0496">Mitochondrion</keyword>
<keyword evidence="7" id="KW-0406">Ion transport</keyword>
<dbReference type="STRING" id="41875.K8EDD3"/>
<dbReference type="GO" id="GO:0005743">
    <property type="term" value="C:mitochondrial inner membrane"/>
    <property type="evidence" value="ECO:0007669"/>
    <property type="project" value="UniProtKB-SubCell"/>
</dbReference>
<keyword evidence="12" id="KW-1185">Reference proteome</keyword>
<comment type="subcellular location">
    <subcellularLocation>
        <location evidence="1">Mitochondrion inner membrane</location>
    </subcellularLocation>
</comment>
<evidence type="ECO:0000313" key="12">
    <source>
        <dbReference type="Proteomes" id="UP000198341"/>
    </source>
</evidence>
<evidence type="ECO:0000256" key="1">
    <source>
        <dbReference type="ARBA" id="ARBA00004273"/>
    </source>
</evidence>
<dbReference type="GO" id="GO:0015986">
    <property type="term" value="P:proton motive force-driven ATP synthesis"/>
    <property type="evidence" value="ECO:0007669"/>
    <property type="project" value="InterPro"/>
</dbReference>
<organism evidence="11 12">
    <name type="scientific">Bathycoccus prasinos</name>
    <dbReference type="NCBI Taxonomy" id="41875"/>
    <lineage>
        <taxon>Eukaryota</taxon>
        <taxon>Viridiplantae</taxon>
        <taxon>Chlorophyta</taxon>
        <taxon>Mamiellophyceae</taxon>
        <taxon>Mamiellales</taxon>
        <taxon>Bathycoccaceae</taxon>
        <taxon>Bathycoccus</taxon>
    </lineage>
</organism>
<sequence length="125" mass="14836">MADIKDAVQRDADRSTNVDFAKFKQQLTNSPEIVDLFQKAYTTLKLPKYESTEVEDVTKAFKVLEDEAKKQAAESAKRIQELEKELVLLKEERESLERVTMDEIFEREPEMREKFNEQIKKDEWF</sequence>
<dbReference type="GO" id="GO:0015078">
    <property type="term" value="F:proton transmembrane transporter activity"/>
    <property type="evidence" value="ECO:0007669"/>
    <property type="project" value="InterPro"/>
</dbReference>
<dbReference type="EMBL" id="FO082275">
    <property type="protein sequence ID" value="CCO16092.1"/>
    <property type="molecule type" value="Genomic_DNA"/>
</dbReference>
<evidence type="ECO:0000256" key="8">
    <source>
        <dbReference type="ARBA" id="ARBA00023128"/>
    </source>
</evidence>
<comment type="similarity">
    <text evidence="2">Belongs to the ATPase d subunit family.</text>
</comment>
<dbReference type="Proteomes" id="UP000198341">
    <property type="component" value="Chromosome 4"/>
</dbReference>
<dbReference type="InterPro" id="IPR008689">
    <property type="entry name" value="ATP_synth_F0_dsu_mt"/>
</dbReference>
<protein>
    <submittedName>
        <fullName evidence="11">Uncharacterized protein</fullName>
    </submittedName>
</protein>
<dbReference type="Gene3D" id="6.10.280.70">
    <property type="match status" value="1"/>
</dbReference>
<dbReference type="eggNOG" id="KOG3366">
    <property type="taxonomic scope" value="Eukaryota"/>
</dbReference>
<dbReference type="AlphaFoldDB" id="K8EDD3"/>
<evidence type="ECO:0000256" key="10">
    <source>
        <dbReference type="SAM" id="Coils"/>
    </source>
</evidence>
<dbReference type="Pfam" id="PF05873">
    <property type="entry name" value="Mt_ATP-synt_D"/>
    <property type="match status" value="1"/>
</dbReference>
<name>K8EDD3_9CHLO</name>
<evidence type="ECO:0000256" key="9">
    <source>
        <dbReference type="ARBA" id="ARBA00023136"/>
    </source>
</evidence>
<keyword evidence="4" id="KW-0138">CF(0)</keyword>
<evidence type="ECO:0000313" key="11">
    <source>
        <dbReference type="EMBL" id="CCO16092.1"/>
    </source>
</evidence>
<dbReference type="OrthoDB" id="35799at2759"/>
<reference evidence="11 12" key="1">
    <citation type="submission" date="2011-10" db="EMBL/GenBank/DDBJ databases">
        <authorList>
            <person name="Genoscope - CEA"/>
        </authorList>
    </citation>
    <scope>NUCLEOTIDE SEQUENCE [LARGE SCALE GENOMIC DNA]</scope>
    <source>
        <strain evidence="11 12">RCC 1105</strain>
    </source>
</reference>
<evidence type="ECO:0000256" key="4">
    <source>
        <dbReference type="ARBA" id="ARBA00022547"/>
    </source>
</evidence>
<evidence type="ECO:0000256" key="2">
    <source>
        <dbReference type="ARBA" id="ARBA00006842"/>
    </source>
</evidence>
<keyword evidence="5" id="KW-0375">Hydrogen ion transport</keyword>
<keyword evidence="3" id="KW-0813">Transport</keyword>
<dbReference type="GO" id="GO:0045259">
    <property type="term" value="C:proton-transporting ATP synthase complex"/>
    <property type="evidence" value="ECO:0007669"/>
    <property type="project" value="UniProtKB-KW"/>
</dbReference>
<dbReference type="KEGG" id="bpg:Bathy04g02650"/>